<organism evidence="5 6">
    <name type="scientific">Mortierella alpina</name>
    <name type="common">Oleaginous fungus</name>
    <name type="synonym">Mortierella renispora</name>
    <dbReference type="NCBI Taxonomy" id="64518"/>
    <lineage>
        <taxon>Eukaryota</taxon>
        <taxon>Fungi</taxon>
        <taxon>Fungi incertae sedis</taxon>
        <taxon>Mucoromycota</taxon>
        <taxon>Mortierellomycotina</taxon>
        <taxon>Mortierellomycetes</taxon>
        <taxon>Mortierellales</taxon>
        <taxon>Mortierellaceae</taxon>
        <taxon>Mortierella</taxon>
    </lineage>
</organism>
<feature type="domain" description="Crinkler effector protein N-terminal" evidence="4">
    <location>
        <begin position="6"/>
        <end position="127"/>
    </location>
</feature>
<dbReference type="EMBL" id="JAAAHY010002568">
    <property type="protein sequence ID" value="KAF9944228.1"/>
    <property type="molecule type" value="Genomic_DNA"/>
</dbReference>
<dbReference type="GO" id="GO:0005576">
    <property type="term" value="C:extracellular region"/>
    <property type="evidence" value="ECO:0007669"/>
    <property type="project" value="UniProtKB-SubCell"/>
</dbReference>
<reference evidence="5" key="1">
    <citation type="journal article" date="2020" name="Fungal Divers.">
        <title>Resolving the Mortierellaceae phylogeny through synthesis of multi-gene phylogenetics and phylogenomics.</title>
        <authorList>
            <person name="Vandepol N."/>
            <person name="Liber J."/>
            <person name="Desiro A."/>
            <person name="Na H."/>
            <person name="Kennedy M."/>
            <person name="Barry K."/>
            <person name="Grigoriev I.V."/>
            <person name="Miller A.N."/>
            <person name="O'Donnell K."/>
            <person name="Stajich J.E."/>
            <person name="Bonito G."/>
        </authorList>
    </citation>
    <scope>NUCLEOTIDE SEQUENCE</scope>
    <source>
        <strain evidence="5">CK1249</strain>
    </source>
</reference>
<accession>A0A9P6LU61</accession>
<name>A0A9P6LU61_MORAP</name>
<evidence type="ECO:0000259" key="4">
    <source>
        <dbReference type="Pfam" id="PF20147"/>
    </source>
</evidence>
<gene>
    <name evidence="5" type="ORF">BGZ70_004893</name>
</gene>
<dbReference type="GO" id="GO:0043657">
    <property type="term" value="C:host cell"/>
    <property type="evidence" value="ECO:0007669"/>
    <property type="project" value="UniProtKB-SubCell"/>
</dbReference>
<sequence length="132" mass="15129">MTDNHLSLFCLVDGEATPFSVEVDRTKTVDHLKQLIKAKKTPEFDDFPADKLTLWRVSISDDTLARHRVSTPNDTLSQHQVSVPDDNDDEQPILLDNWSEKKKLNATAKLSKVFDTELLEDTIHIIIRHPLR</sequence>
<feature type="non-terminal residue" evidence="5">
    <location>
        <position position="132"/>
    </location>
</feature>
<evidence type="ECO:0000256" key="3">
    <source>
        <dbReference type="ARBA" id="ARBA00022525"/>
    </source>
</evidence>
<dbReference type="Proteomes" id="UP000738359">
    <property type="component" value="Unassembled WGS sequence"/>
</dbReference>
<dbReference type="OrthoDB" id="2673191at2759"/>
<protein>
    <recommendedName>
        <fullName evidence="4">Crinkler effector protein N-terminal domain-containing protein</fullName>
    </recommendedName>
</protein>
<dbReference type="Pfam" id="PF20147">
    <property type="entry name" value="Crinkler"/>
    <property type="match status" value="1"/>
</dbReference>
<evidence type="ECO:0000313" key="5">
    <source>
        <dbReference type="EMBL" id="KAF9944228.1"/>
    </source>
</evidence>
<keyword evidence="6" id="KW-1185">Reference proteome</keyword>
<evidence type="ECO:0000256" key="2">
    <source>
        <dbReference type="ARBA" id="ARBA00004613"/>
    </source>
</evidence>
<keyword evidence="3" id="KW-0964">Secreted</keyword>
<dbReference type="AlphaFoldDB" id="A0A9P6LU61"/>
<comment type="caution">
    <text evidence="5">The sequence shown here is derived from an EMBL/GenBank/DDBJ whole genome shotgun (WGS) entry which is preliminary data.</text>
</comment>
<dbReference type="InterPro" id="IPR045379">
    <property type="entry name" value="Crinkler_N"/>
</dbReference>
<proteinExistence type="predicted"/>
<evidence type="ECO:0000256" key="1">
    <source>
        <dbReference type="ARBA" id="ARBA00004340"/>
    </source>
</evidence>
<comment type="subcellular location">
    <subcellularLocation>
        <location evidence="1">Host cell</location>
    </subcellularLocation>
    <subcellularLocation>
        <location evidence="2">Secreted</location>
    </subcellularLocation>
</comment>
<evidence type="ECO:0000313" key="6">
    <source>
        <dbReference type="Proteomes" id="UP000738359"/>
    </source>
</evidence>